<feature type="compositionally biased region" description="Acidic residues" evidence="5">
    <location>
        <begin position="927"/>
        <end position="949"/>
    </location>
</feature>
<dbReference type="GO" id="GO:0000076">
    <property type="term" value="P:DNA replication checkpoint signaling"/>
    <property type="evidence" value="ECO:0007669"/>
    <property type="project" value="TreeGrafter"/>
</dbReference>
<reference evidence="8" key="3">
    <citation type="submission" date="2025-09" db="UniProtKB">
        <authorList>
            <consortium name="Ensembl"/>
        </authorList>
    </citation>
    <scope>IDENTIFICATION</scope>
</reference>
<organism evidence="8 9">
    <name type="scientific">Oreochromis niloticus</name>
    <name type="common">Nile tilapia</name>
    <name type="synonym">Tilapia nilotica</name>
    <dbReference type="NCBI Taxonomy" id="8128"/>
    <lineage>
        <taxon>Eukaryota</taxon>
        <taxon>Metazoa</taxon>
        <taxon>Chordata</taxon>
        <taxon>Craniata</taxon>
        <taxon>Vertebrata</taxon>
        <taxon>Euteleostomi</taxon>
        <taxon>Actinopterygii</taxon>
        <taxon>Neopterygii</taxon>
        <taxon>Teleostei</taxon>
        <taxon>Neoteleostei</taxon>
        <taxon>Acanthomorphata</taxon>
        <taxon>Ovalentaria</taxon>
        <taxon>Cichlomorphae</taxon>
        <taxon>Cichliformes</taxon>
        <taxon>Cichlidae</taxon>
        <taxon>African cichlids</taxon>
        <taxon>Pseudocrenilabrinae</taxon>
        <taxon>Oreochromini</taxon>
        <taxon>Oreochromis</taxon>
    </lineage>
</organism>
<feature type="compositionally biased region" description="Acidic residues" evidence="5">
    <location>
        <begin position="655"/>
        <end position="669"/>
    </location>
</feature>
<dbReference type="Proteomes" id="UP000005207">
    <property type="component" value="Linkage group LG5"/>
</dbReference>
<dbReference type="GO" id="GO:0006281">
    <property type="term" value="P:DNA repair"/>
    <property type="evidence" value="ECO:0007669"/>
    <property type="project" value="TreeGrafter"/>
</dbReference>
<dbReference type="Pfam" id="PF05029">
    <property type="entry name" value="TIMELESS_C"/>
    <property type="match status" value="1"/>
</dbReference>
<evidence type="ECO:0000256" key="2">
    <source>
        <dbReference type="ARBA" id="ARBA00008174"/>
    </source>
</evidence>
<feature type="compositionally biased region" description="Basic residues" evidence="5">
    <location>
        <begin position="524"/>
        <end position="533"/>
    </location>
</feature>
<dbReference type="AlphaFoldDB" id="A0A669DI75"/>
<dbReference type="GeneTree" id="ENSGT00390000015124"/>
<feature type="compositionally biased region" description="Basic and acidic residues" evidence="5">
    <location>
        <begin position="237"/>
        <end position="262"/>
    </location>
</feature>
<comment type="subcellular location">
    <subcellularLocation>
        <location evidence="1">Nucleus</location>
    </subcellularLocation>
</comment>
<evidence type="ECO:0000256" key="4">
    <source>
        <dbReference type="ARBA" id="ARBA00023306"/>
    </source>
</evidence>
<dbReference type="GO" id="GO:0031298">
    <property type="term" value="C:replication fork protection complex"/>
    <property type="evidence" value="ECO:0007669"/>
    <property type="project" value="TreeGrafter"/>
</dbReference>
<evidence type="ECO:0000313" key="8">
    <source>
        <dbReference type="Ensembl" id="ENSONIP00000058600.1"/>
    </source>
</evidence>
<protein>
    <submittedName>
        <fullName evidence="8">Timeless circadian clock</fullName>
    </submittedName>
</protein>
<feature type="region of interest" description="Disordered" evidence="5">
    <location>
        <begin position="650"/>
        <end position="669"/>
    </location>
</feature>
<proteinExistence type="inferred from homology"/>
<evidence type="ECO:0000256" key="5">
    <source>
        <dbReference type="SAM" id="MobiDB-lite"/>
    </source>
</evidence>
<dbReference type="Pfam" id="PF04821">
    <property type="entry name" value="TIMELESS"/>
    <property type="match status" value="1"/>
</dbReference>
<evidence type="ECO:0000256" key="1">
    <source>
        <dbReference type="ARBA" id="ARBA00004123"/>
    </source>
</evidence>
<keyword evidence="3" id="KW-0539">Nucleus</keyword>
<dbReference type="Ensembl" id="ENSONIT00000065222.1">
    <property type="protein sequence ID" value="ENSONIP00000058600.1"/>
    <property type="gene ID" value="ENSONIG00000019201.2"/>
</dbReference>
<feature type="domain" description="Timeless N-terminal" evidence="6">
    <location>
        <begin position="20"/>
        <end position="280"/>
    </location>
</feature>
<feature type="region of interest" description="Disordered" evidence="5">
    <location>
        <begin position="1002"/>
        <end position="1026"/>
    </location>
</feature>
<keyword evidence="9" id="KW-1185">Reference proteome</keyword>
<feature type="region of interest" description="Disordered" evidence="5">
    <location>
        <begin position="1063"/>
        <end position="1103"/>
    </location>
</feature>
<sequence length="1136" mass="131403">MMNCELLATCSALGYLEGDTYHKEADCLESVKDLIRYLRHEDDARDVRQQLGESQIVQNDLLPIIIQHRQDKALFDACIRLMVNLTQPAMLCFGKVPDDPVFRHHFLQVTSHLQAYKEAFASESVFCILSETLYNLLQLDWEQRQEEDNLLIERILLLVRNVLHVPADPSEEKKVDDDASVHDRVLWAIHMSGFDDLIKFLASAQSEQQWSMHVLEIISLMFRDQTPEALVSAGHARSAEEKKKDSNELEALRQKEHAEKHSRTLQRGTRHSRFGGSFVVQGLKAIGDKDVIYHRNLQNFKDYTHDIGKAVRRVPKRHRKAQESGEKRRSALNVRLFLREFCVDFLENCYNRLMYLVKESLIREQTQQHDETYYLWALSFFMAFNRGSCFRADLVSETMSIRAFHFIERNITNYYEMLLTDRKEATSWSRRMHLALKAYQELLLTVNEMDRSEDESIRQSSSVIKSNIFYLMEYREIFLTLLRKYDETKQPESYLKDLVESTHLFLRMLDRFCKGRKNLMVQRKRVKRRKSQGKKKEAAPETSPEALEETWKIVEEELKGAGFKLSESLTQSLVPFDATSETPLEDQRTEAMVRVQDALLVRMGPEALGLLRAAREVWPEGDVFGSADVEPEEELELLKQILHAKLPRSSQTAVVEEEEEEEDGPEMEEEELESVQVSETEFKFLDFIKRFATPGIVRPYLLLLKSYSKNTPHTNHCIARMLHRLAVDLKMDALLFQLSVFHIFNKILNDPAAAAYQELVTLGKYLVKRFVSLAAQNNKAYVELLFWKNVGAVREMTEGYTKEQHPLCDQLLSCCSCVKTVNVIACHCCESVREEKRPAWTEEEEEELRRLYEEHRDSEDVLGNIMKKLTAKRSRARVVDKLLSMGLVSERRELYKKRSRSAHGKSTGNIMTEEEFLAELTQGTQDDPVDRDDEFESEESEEEDLEEQESERSLNGGRRSQGMHSTGERRPDVENMVYALQQEGMSGPLLWLQNCLNKTADDRENDGLSQPVPLAPFTESNEEAMENKSFQRLLRKLGMRAPANEQESFWRIPAKISVSELRSAAAALSPKEDKPKNDDEQDGTRSPAEEPRGEEEDDATREQRAQALRALLLARKRKRFTDEDAGICGRFIFCLG</sequence>
<feature type="domain" description="Timeless C-terminal" evidence="7">
    <location>
        <begin position="979"/>
        <end position="1062"/>
    </location>
</feature>
<feature type="region of interest" description="Disordered" evidence="5">
    <location>
        <begin position="232"/>
        <end position="268"/>
    </location>
</feature>
<comment type="similarity">
    <text evidence="2">Belongs to the timeless family.</text>
</comment>
<keyword evidence="4" id="KW-0131">Cell cycle</keyword>
<dbReference type="PANTHER" id="PTHR22940:SF4">
    <property type="entry name" value="PROTEIN TIMELESS HOMOLOG"/>
    <property type="match status" value="1"/>
</dbReference>
<feature type="region of interest" description="Disordered" evidence="5">
    <location>
        <begin position="524"/>
        <end position="544"/>
    </location>
</feature>
<dbReference type="GO" id="GO:0043111">
    <property type="term" value="P:replication fork arrest"/>
    <property type="evidence" value="ECO:0007669"/>
    <property type="project" value="TreeGrafter"/>
</dbReference>
<dbReference type="GO" id="GO:0048511">
    <property type="term" value="P:rhythmic process"/>
    <property type="evidence" value="ECO:0007669"/>
    <property type="project" value="UniProtKB-KW"/>
</dbReference>
<dbReference type="PANTHER" id="PTHR22940">
    <property type="entry name" value="TIMEOUT/TIMELESS-2"/>
    <property type="match status" value="1"/>
</dbReference>
<reference evidence="8" key="2">
    <citation type="submission" date="2025-08" db="UniProtKB">
        <authorList>
            <consortium name="Ensembl"/>
        </authorList>
    </citation>
    <scope>IDENTIFICATION</scope>
</reference>
<evidence type="ECO:0000256" key="3">
    <source>
        <dbReference type="ARBA" id="ARBA00023242"/>
    </source>
</evidence>
<dbReference type="Pfam" id="PF26019">
    <property type="entry name" value="HTH_TIMELESS"/>
    <property type="match status" value="1"/>
</dbReference>
<dbReference type="GO" id="GO:0003677">
    <property type="term" value="F:DNA binding"/>
    <property type="evidence" value="ECO:0007669"/>
    <property type="project" value="TreeGrafter"/>
</dbReference>
<dbReference type="InterPro" id="IPR007725">
    <property type="entry name" value="TIMELESS_C"/>
</dbReference>
<evidence type="ECO:0000259" key="6">
    <source>
        <dbReference type="Pfam" id="PF04821"/>
    </source>
</evidence>
<accession>A0A669DI75</accession>
<dbReference type="InterPro" id="IPR006906">
    <property type="entry name" value="Timeless_N"/>
</dbReference>
<evidence type="ECO:0000313" key="9">
    <source>
        <dbReference type="Proteomes" id="UP000005207"/>
    </source>
</evidence>
<reference evidence="9" key="1">
    <citation type="submission" date="2012-01" db="EMBL/GenBank/DDBJ databases">
        <title>The Genome Sequence of Oreochromis niloticus (Nile Tilapia).</title>
        <authorList>
            <consortium name="Broad Institute Genome Assembly Team"/>
            <consortium name="Broad Institute Sequencing Platform"/>
            <person name="Di Palma F."/>
            <person name="Johnson J."/>
            <person name="Lander E.S."/>
            <person name="Lindblad-Toh K."/>
        </authorList>
    </citation>
    <scope>NUCLEOTIDE SEQUENCE [LARGE SCALE GENOMIC DNA]</scope>
</reference>
<feature type="region of interest" description="Disordered" evidence="5">
    <location>
        <begin position="921"/>
        <end position="971"/>
    </location>
</feature>
<name>A0A669DI75_ORENI</name>
<gene>
    <name evidence="8" type="primary">TIMELESS</name>
    <name evidence="8" type="synonym">timeless</name>
</gene>
<evidence type="ECO:0000259" key="7">
    <source>
        <dbReference type="Pfam" id="PF05029"/>
    </source>
</evidence>
<dbReference type="InterPro" id="IPR044998">
    <property type="entry name" value="Timeless"/>
</dbReference>